<name>A0ACC0WIY5_9STRA</name>
<sequence>MNDLLRDEDSAKVDISPLVEKYEYTTFTSSELLCQGIDPIKEKEKRKSNTFDRADWDATSHHEG</sequence>
<reference evidence="1 2" key="1">
    <citation type="journal article" date="2022" name="bioRxiv">
        <title>The genome of the oomycete Peronosclerospora sorghi, a cosmopolitan pathogen of maize and sorghum, is inflated with dispersed pseudogenes.</title>
        <authorList>
            <person name="Fletcher K."/>
            <person name="Martin F."/>
            <person name="Isakeit T."/>
            <person name="Cavanaugh K."/>
            <person name="Magill C."/>
            <person name="Michelmore R."/>
        </authorList>
    </citation>
    <scope>NUCLEOTIDE SEQUENCE [LARGE SCALE GENOMIC DNA]</scope>
    <source>
        <strain evidence="1">P6</strain>
    </source>
</reference>
<dbReference type="EMBL" id="CM047591">
    <property type="protein sequence ID" value="KAI9918357.1"/>
    <property type="molecule type" value="Genomic_DNA"/>
</dbReference>
<keyword evidence="2" id="KW-1185">Reference proteome</keyword>
<organism evidence="1 2">
    <name type="scientific">Peronosclerospora sorghi</name>
    <dbReference type="NCBI Taxonomy" id="230839"/>
    <lineage>
        <taxon>Eukaryota</taxon>
        <taxon>Sar</taxon>
        <taxon>Stramenopiles</taxon>
        <taxon>Oomycota</taxon>
        <taxon>Peronosporomycetes</taxon>
        <taxon>Peronosporales</taxon>
        <taxon>Peronosporaceae</taxon>
        <taxon>Peronosclerospora</taxon>
    </lineage>
</organism>
<dbReference type="Proteomes" id="UP001163321">
    <property type="component" value="Chromosome 12"/>
</dbReference>
<evidence type="ECO:0000313" key="1">
    <source>
        <dbReference type="EMBL" id="KAI9918357.1"/>
    </source>
</evidence>
<protein>
    <submittedName>
        <fullName evidence="1">Uncharacterized protein</fullName>
    </submittedName>
</protein>
<comment type="caution">
    <text evidence="1">The sequence shown here is derived from an EMBL/GenBank/DDBJ whole genome shotgun (WGS) entry which is preliminary data.</text>
</comment>
<gene>
    <name evidence="1" type="ORF">PsorP6_011463</name>
</gene>
<evidence type="ECO:0000313" key="2">
    <source>
        <dbReference type="Proteomes" id="UP001163321"/>
    </source>
</evidence>
<proteinExistence type="predicted"/>
<accession>A0ACC0WIY5</accession>